<proteinExistence type="predicted"/>
<dbReference type="EMBL" id="FNKK01000002">
    <property type="protein sequence ID" value="SDQ68052.1"/>
    <property type="molecule type" value="Genomic_DNA"/>
</dbReference>
<dbReference type="RefSeq" id="WP_242659164.1">
    <property type="nucleotide sequence ID" value="NZ_FNKK01000002.1"/>
</dbReference>
<keyword evidence="3" id="KW-1185">Reference proteome</keyword>
<accession>A0A1H1CV50</accession>
<protein>
    <submittedName>
        <fullName evidence="2">Uncharacterized protein</fullName>
    </submittedName>
</protein>
<dbReference type="AlphaFoldDB" id="A0A1H1CV50"/>
<organism evidence="2 3">
    <name type="scientific">Thermostaphylospora chromogena</name>
    <dbReference type="NCBI Taxonomy" id="35622"/>
    <lineage>
        <taxon>Bacteria</taxon>
        <taxon>Bacillati</taxon>
        <taxon>Actinomycetota</taxon>
        <taxon>Actinomycetes</taxon>
        <taxon>Streptosporangiales</taxon>
        <taxon>Thermomonosporaceae</taxon>
        <taxon>Thermostaphylospora</taxon>
    </lineage>
</organism>
<gene>
    <name evidence="2" type="ORF">SAMN04489764_1662</name>
</gene>
<dbReference type="STRING" id="35622.SAMN04489764_1662"/>
<dbReference type="Proteomes" id="UP000217103">
    <property type="component" value="Unassembled WGS sequence"/>
</dbReference>
<name>A0A1H1CV50_9ACTN</name>
<evidence type="ECO:0000256" key="1">
    <source>
        <dbReference type="SAM" id="MobiDB-lite"/>
    </source>
</evidence>
<feature type="region of interest" description="Disordered" evidence="1">
    <location>
        <begin position="134"/>
        <end position="160"/>
    </location>
</feature>
<evidence type="ECO:0000313" key="3">
    <source>
        <dbReference type="Proteomes" id="UP000217103"/>
    </source>
</evidence>
<evidence type="ECO:0000313" key="2">
    <source>
        <dbReference type="EMBL" id="SDQ68052.1"/>
    </source>
</evidence>
<feature type="compositionally biased region" description="Basic and acidic residues" evidence="1">
    <location>
        <begin position="134"/>
        <end position="144"/>
    </location>
</feature>
<sequence>MNAGTTDDPQRRRLQECLEGIQRLAEKATCWRHATVSLRDLLNNEGVVPVRARLAPADLDFLEVAREETLTLARLGLRLLDLHRPRDAGGISSDPANPIQRCRSCMWRWPCPTFRAISESLDCPWQRRKAEREARRAAEARAAGEDGGDFRAGANVSEPV</sequence>
<reference evidence="2 3" key="1">
    <citation type="submission" date="2016-10" db="EMBL/GenBank/DDBJ databases">
        <authorList>
            <person name="de Groot N.N."/>
        </authorList>
    </citation>
    <scope>NUCLEOTIDE SEQUENCE [LARGE SCALE GENOMIC DNA]</scope>
    <source>
        <strain evidence="2 3">DSM 43794</strain>
    </source>
</reference>